<evidence type="ECO:0000313" key="2">
    <source>
        <dbReference type="EMBL" id="PZO90440.1"/>
    </source>
</evidence>
<dbReference type="Pfam" id="PF13279">
    <property type="entry name" value="4HBT_2"/>
    <property type="match status" value="1"/>
</dbReference>
<dbReference type="SUPFAM" id="SSF54637">
    <property type="entry name" value="Thioesterase/thiol ester dehydrase-isomerase"/>
    <property type="match status" value="1"/>
</dbReference>
<dbReference type="EMBL" id="QFNN01000028">
    <property type="protein sequence ID" value="PZO90440.1"/>
    <property type="molecule type" value="Genomic_DNA"/>
</dbReference>
<reference evidence="2 3" key="1">
    <citation type="submission" date="2017-08" db="EMBL/GenBank/DDBJ databases">
        <title>Infants hospitalized years apart are colonized by the same room-sourced microbial strains.</title>
        <authorList>
            <person name="Brooks B."/>
            <person name="Olm M.R."/>
            <person name="Firek B.A."/>
            <person name="Baker R."/>
            <person name="Thomas B.C."/>
            <person name="Morowitz M.J."/>
            <person name="Banfield J.F."/>
        </authorList>
    </citation>
    <scope>NUCLEOTIDE SEQUENCE [LARGE SCALE GENOMIC DNA]</scope>
    <source>
        <strain evidence="2">S2_018_000_R2_101</strain>
    </source>
</reference>
<organism evidence="2 3">
    <name type="scientific">Sphingomonas sanxanigenens</name>
    <dbReference type="NCBI Taxonomy" id="397260"/>
    <lineage>
        <taxon>Bacteria</taxon>
        <taxon>Pseudomonadati</taxon>
        <taxon>Pseudomonadota</taxon>
        <taxon>Alphaproteobacteria</taxon>
        <taxon>Sphingomonadales</taxon>
        <taxon>Sphingomonadaceae</taxon>
        <taxon>Sphingomonas</taxon>
    </lineage>
</organism>
<keyword evidence="1" id="KW-0378">Hydrolase</keyword>
<dbReference type="CDD" id="cd00586">
    <property type="entry name" value="4HBT"/>
    <property type="match status" value="1"/>
</dbReference>
<comment type="caution">
    <text evidence="2">The sequence shown here is derived from an EMBL/GenBank/DDBJ whole genome shotgun (WGS) entry which is preliminary data.</text>
</comment>
<dbReference type="PANTHER" id="PTHR31793:SF37">
    <property type="entry name" value="ACYL-COA THIOESTER HYDROLASE YBGC"/>
    <property type="match status" value="1"/>
</dbReference>
<proteinExistence type="predicted"/>
<gene>
    <name evidence="2" type="ORF">DI623_06770</name>
</gene>
<dbReference type="AlphaFoldDB" id="A0A2W5A6W4"/>
<dbReference type="PANTHER" id="PTHR31793">
    <property type="entry name" value="4-HYDROXYBENZOYL-COA THIOESTERASE FAMILY MEMBER"/>
    <property type="match status" value="1"/>
</dbReference>
<sequence length="132" mass="14977">MYESSITAAPADIDELGHVNNAVWVRWIQDMATGHWRARARPQDVDAYVWVVVRHEIDYLGNLKAGETVTARTWVDEAGPRGARFDRHVTFTGADGKLRVRARSTWAIIDRASGRIHRIPKDVAAPFMEEPR</sequence>
<accession>A0A2W5A6W4</accession>
<name>A0A2W5A6W4_9SPHN</name>
<dbReference type="Gene3D" id="3.10.129.10">
    <property type="entry name" value="Hotdog Thioesterase"/>
    <property type="match status" value="1"/>
</dbReference>
<dbReference type="InterPro" id="IPR050563">
    <property type="entry name" value="4-hydroxybenzoyl-CoA_TE"/>
</dbReference>
<dbReference type="GO" id="GO:0047617">
    <property type="term" value="F:fatty acyl-CoA hydrolase activity"/>
    <property type="evidence" value="ECO:0007669"/>
    <property type="project" value="TreeGrafter"/>
</dbReference>
<dbReference type="Proteomes" id="UP000249066">
    <property type="component" value="Unassembled WGS sequence"/>
</dbReference>
<evidence type="ECO:0000256" key="1">
    <source>
        <dbReference type="ARBA" id="ARBA00022801"/>
    </source>
</evidence>
<dbReference type="InterPro" id="IPR029069">
    <property type="entry name" value="HotDog_dom_sf"/>
</dbReference>
<evidence type="ECO:0000313" key="3">
    <source>
        <dbReference type="Proteomes" id="UP000249066"/>
    </source>
</evidence>
<protein>
    <submittedName>
        <fullName evidence="2">Thioesterase</fullName>
    </submittedName>
</protein>